<protein>
    <submittedName>
        <fullName evidence="7">Putative lipoprotein NlpC</fullName>
    </submittedName>
</protein>
<evidence type="ECO:0000256" key="1">
    <source>
        <dbReference type="ARBA" id="ARBA00007074"/>
    </source>
</evidence>
<organism evidence="7 8">
    <name type="scientific">Nicoletella semolina</name>
    <dbReference type="NCBI Taxonomy" id="271160"/>
    <lineage>
        <taxon>Bacteria</taxon>
        <taxon>Pseudomonadati</taxon>
        <taxon>Pseudomonadota</taxon>
        <taxon>Gammaproteobacteria</taxon>
        <taxon>Pasteurellales</taxon>
        <taxon>Pasteurellaceae</taxon>
        <taxon>Nicoletella</taxon>
    </lineage>
</organism>
<accession>A0A4R2NAP2</accession>
<dbReference type="PROSITE" id="PS51935">
    <property type="entry name" value="NLPC_P60"/>
    <property type="match status" value="1"/>
</dbReference>
<keyword evidence="2" id="KW-0645">Protease</keyword>
<evidence type="ECO:0000256" key="5">
    <source>
        <dbReference type="ARBA" id="ARBA00022807"/>
    </source>
</evidence>
<dbReference type="EMBL" id="SLXJ01000003">
    <property type="protein sequence ID" value="TCP18045.1"/>
    <property type="molecule type" value="Genomic_DNA"/>
</dbReference>
<proteinExistence type="inferred from homology"/>
<evidence type="ECO:0000313" key="7">
    <source>
        <dbReference type="EMBL" id="TCP18045.1"/>
    </source>
</evidence>
<dbReference type="InterPro" id="IPR052062">
    <property type="entry name" value="Murein_DD/LD_carboxypeptidase"/>
</dbReference>
<reference evidence="7 8" key="1">
    <citation type="submission" date="2019-03" db="EMBL/GenBank/DDBJ databases">
        <title>Genomic Encyclopedia of Type Strains, Phase IV (KMG-IV): sequencing the most valuable type-strain genomes for metagenomic binning, comparative biology and taxonomic classification.</title>
        <authorList>
            <person name="Goeker M."/>
        </authorList>
    </citation>
    <scope>NUCLEOTIDE SEQUENCE [LARGE SCALE GENOMIC DNA]</scope>
    <source>
        <strain evidence="7 8">DSM 16380</strain>
    </source>
</reference>
<dbReference type="Pfam" id="PF00877">
    <property type="entry name" value="NLPC_P60"/>
    <property type="match status" value="1"/>
</dbReference>
<dbReference type="PANTHER" id="PTHR47360">
    <property type="entry name" value="MUREIN DD-ENDOPEPTIDASE MEPS/MUREIN LD-CARBOXYPEPTIDASE"/>
    <property type="match status" value="1"/>
</dbReference>
<feature type="domain" description="NlpC/P60" evidence="6">
    <location>
        <begin position="73"/>
        <end position="195"/>
    </location>
</feature>
<dbReference type="GO" id="GO:0006508">
    <property type="term" value="P:proteolysis"/>
    <property type="evidence" value="ECO:0007669"/>
    <property type="project" value="UniProtKB-KW"/>
</dbReference>
<dbReference type="Proteomes" id="UP000295537">
    <property type="component" value="Unassembled WGS sequence"/>
</dbReference>
<evidence type="ECO:0000313" key="8">
    <source>
        <dbReference type="Proteomes" id="UP000295537"/>
    </source>
</evidence>
<comment type="caution">
    <text evidence="7">The sequence shown here is derived from an EMBL/GenBank/DDBJ whole genome shotgun (WGS) entry which is preliminary data.</text>
</comment>
<gene>
    <name evidence="7" type="ORF">EV693_1039</name>
</gene>
<dbReference type="InterPro" id="IPR000064">
    <property type="entry name" value="NLP_P60_dom"/>
</dbReference>
<dbReference type="SUPFAM" id="SSF54001">
    <property type="entry name" value="Cysteine proteinases"/>
    <property type="match status" value="1"/>
</dbReference>
<name>A0A4R2NAP2_9PAST</name>
<dbReference type="PANTHER" id="PTHR47360:SF1">
    <property type="entry name" value="ENDOPEPTIDASE NLPC-RELATED"/>
    <property type="match status" value="1"/>
</dbReference>
<evidence type="ECO:0000256" key="4">
    <source>
        <dbReference type="ARBA" id="ARBA00022801"/>
    </source>
</evidence>
<dbReference type="InterPro" id="IPR038765">
    <property type="entry name" value="Papain-like_cys_pep_sf"/>
</dbReference>
<comment type="similarity">
    <text evidence="1">Belongs to the peptidase C40 family.</text>
</comment>
<keyword evidence="4" id="KW-0378">Hydrolase</keyword>
<dbReference type="GO" id="GO:0008234">
    <property type="term" value="F:cysteine-type peptidase activity"/>
    <property type="evidence" value="ECO:0007669"/>
    <property type="project" value="UniProtKB-KW"/>
</dbReference>
<keyword evidence="3" id="KW-0732">Signal</keyword>
<keyword evidence="7" id="KW-0449">Lipoprotein</keyword>
<evidence type="ECO:0000259" key="6">
    <source>
        <dbReference type="PROSITE" id="PS51935"/>
    </source>
</evidence>
<keyword evidence="8" id="KW-1185">Reference proteome</keyword>
<sequence>MSAFYVGYFIGYVNNKMECKKIKKTIIGKSRFLFIIGTSILLAACANQTGEKVSNKTTNKIFAIHQTSISDPIMTIAHLSEHQREWKNTRYRLGGNSKRGVDCSAFTQITYRDLFGIKLPRTTVEQAKAGNKVDRKDIRTGDLVFFNTGRGPNGKHVGVYVKNGQFLHASTKGGVIYSDINSPYWSKAFWQARRL</sequence>
<keyword evidence="5" id="KW-0788">Thiol protease</keyword>
<dbReference type="AlphaFoldDB" id="A0A4R2NAP2"/>
<dbReference type="Gene3D" id="3.90.1720.10">
    <property type="entry name" value="endopeptidase domain like (from Nostoc punctiforme)"/>
    <property type="match status" value="1"/>
</dbReference>
<evidence type="ECO:0000256" key="3">
    <source>
        <dbReference type="ARBA" id="ARBA00022729"/>
    </source>
</evidence>
<evidence type="ECO:0000256" key="2">
    <source>
        <dbReference type="ARBA" id="ARBA00022670"/>
    </source>
</evidence>